<reference evidence="7" key="1">
    <citation type="submission" date="2021-01" db="EMBL/GenBank/DDBJ databases">
        <authorList>
            <person name="Corre E."/>
            <person name="Pelletier E."/>
            <person name="Niang G."/>
            <person name="Scheremetjew M."/>
            <person name="Finn R."/>
            <person name="Kale V."/>
            <person name="Holt S."/>
            <person name="Cochrane G."/>
            <person name="Meng A."/>
            <person name="Brown T."/>
            <person name="Cohen L."/>
        </authorList>
    </citation>
    <scope>NUCLEOTIDE SEQUENCE</scope>
    <source>
        <strain evidence="7">CCMP 2712</strain>
    </source>
</reference>
<dbReference type="InterPro" id="IPR000210">
    <property type="entry name" value="BTB/POZ_dom"/>
</dbReference>
<dbReference type="InterPro" id="IPR050560">
    <property type="entry name" value="MYB_TF"/>
</dbReference>
<dbReference type="Pfam" id="PF00249">
    <property type="entry name" value="Myb_DNA-binding"/>
    <property type="match status" value="2"/>
</dbReference>
<dbReference type="SUPFAM" id="SSF54695">
    <property type="entry name" value="POZ domain"/>
    <property type="match status" value="1"/>
</dbReference>
<dbReference type="PROSITE" id="PS51294">
    <property type="entry name" value="HTH_MYB"/>
    <property type="match status" value="2"/>
</dbReference>
<dbReference type="InterPro" id="IPR009057">
    <property type="entry name" value="Homeodomain-like_sf"/>
</dbReference>
<feature type="region of interest" description="Disordered" evidence="3">
    <location>
        <begin position="315"/>
        <end position="369"/>
    </location>
</feature>
<dbReference type="PROSITE" id="PS50090">
    <property type="entry name" value="MYB_LIKE"/>
    <property type="match status" value="2"/>
</dbReference>
<feature type="domain" description="BTB" evidence="5">
    <location>
        <begin position="62"/>
        <end position="126"/>
    </location>
</feature>
<evidence type="ECO:0000259" key="4">
    <source>
        <dbReference type="PROSITE" id="PS50090"/>
    </source>
</evidence>
<gene>
    <name evidence="7" type="ORF">GTHE00462_LOCUS31556</name>
</gene>
<dbReference type="CDD" id="cd00167">
    <property type="entry name" value="SANT"/>
    <property type="match status" value="2"/>
</dbReference>
<dbReference type="AlphaFoldDB" id="A0A7S4P9K6"/>
<accession>A0A7S4P9K6</accession>
<keyword evidence="1" id="KW-0677">Repeat</keyword>
<evidence type="ECO:0000256" key="1">
    <source>
        <dbReference type="ARBA" id="ARBA00022737"/>
    </source>
</evidence>
<proteinExistence type="predicted"/>
<feature type="domain" description="Myb-like" evidence="4">
    <location>
        <begin position="251"/>
        <end position="301"/>
    </location>
</feature>
<dbReference type="SMART" id="SM00717">
    <property type="entry name" value="SANT"/>
    <property type="match status" value="2"/>
</dbReference>
<feature type="compositionally biased region" description="Basic and acidic residues" evidence="3">
    <location>
        <begin position="341"/>
        <end position="369"/>
    </location>
</feature>
<dbReference type="GO" id="GO:0000981">
    <property type="term" value="F:DNA-binding transcription factor activity, RNA polymerase II-specific"/>
    <property type="evidence" value="ECO:0007669"/>
    <property type="project" value="TreeGrafter"/>
</dbReference>
<dbReference type="InterPro" id="IPR001005">
    <property type="entry name" value="SANT/Myb"/>
</dbReference>
<evidence type="ECO:0000256" key="2">
    <source>
        <dbReference type="ARBA" id="ARBA00023125"/>
    </source>
</evidence>
<feature type="domain" description="HTH myb-type" evidence="6">
    <location>
        <begin position="251"/>
        <end position="305"/>
    </location>
</feature>
<dbReference type="InterPro" id="IPR017930">
    <property type="entry name" value="Myb_dom"/>
</dbReference>
<dbReference type="PANTHER" id="PTHR45614:SF25">
    <property type="entry name" value="MYB PROTEIN"/>
    <property type="match status" value="1"/>
</dbReference>
<feature type="region of interest" description="Disordered" evidence="3">
    <location>
        <begin position="482"/>
        <end position="521"/>
    </location>
</feature>
<dbReference type="SUPFAM" id="SSF46689">
    <property type="entry name" value="Homeodomain-like"/>
    <property type="match status" value="1"/>
</dbReference>
<keyword evidence="2" id="KW-0238">DNA-binding</keyword>
<protein>
    <submittedName>
        <fullName evidence="7">Uncharacterized protein</fullName>
    </submittedName>
</protein>
<dbReference type="InterPro" id="IPR011333">
    <property type="entry name" value="SKP1/BTB/POZ_sf"/>
</dbReference>
<evidence type="ECO:0000259" key="6">
    <source>
        <dbReference type="PROSITE" id="PS51294"/>
    </source>
</evidence>
<evidence type="ECO:0000259" key="5">
    <source>
        <dbReference type="PROSITE" id="PS50097"/>
    </source>
</evidence>
<dbReference type="GO" id="GO:0005634">
    <property type="term" value="C:nucleus"/>
    <property type="evidence" value="ECO:0007669"/>
    <property type="project" value="TreeGrafter"/>
</dbReference>
<dbReference type="Gene3D" id="1.10.10.60">
    <property type="entry name" value="Homeodomain-like"/>
    <property type="match status" value="2"/>
</dbReference>
<feature type="domain" description="HTH myb-type" evidence="6">
    <location>
        <begin position="204"/>
        <end position="250"/>
    </location>
</feature>
<organism evidence="7">
    <name type="scientific">Guillardia theta</name>
    <name type="common">Cryptophyte</name>
    <name type="synonym">Cryptomonas phi</name>
    <dbReference type="NCBI Taxonomy" id="55529"/>
    <lineage>
        <taxon>Eukaryota</taxon>
        <taxon>Cryptophyceae</taxon>
        <taxon>Pyrenomonadales</taxon>
        <taxon>Geminigeraceae</taxon>
        <taxon>Guillardia</taxon>
    </lineage>
</organism>
<feature type="compositionally biased region" description="Low complexity" evidence="3">
    <location>
        <begin position="505"/>
        <end position="521"/>
    </location>
</feature>
<dbReference type="PANTHER" id="PTHR45614">
    <property type="entry name" value="MYB PROTEIN-RELATED"/>
    <property type="match status" value="1"/>
</dbReference>
<dbReference type="PROSITE" id="PS50097">
    <property type="entry name" value="BTB"/>
    <property type="match status" value="1"/>
</dbReference>
<dbReference type="SMART" id="SM00225">
    <property type="entry name" value="BTB"/>
    <property type="match status" value="1"/>
</dbReference>
<dbReference type="GO" id="GO:0000978">
    <property type="term" value="F:RNA polymerase II cis-regulatory region sequence-specific DNA binding"/>
    <property type="evidence" value="ECO:0007669"/>
    <property type="project" value="TreeGrafter"/>
</dbReference>
<name>A0A7S4P9K6_GUITH</name>
<evidence type="ECO:0000313" key="7">
    <source>
        <dbReference type="EMBL" id="CAE2328265.1"/>
    </source>
</evidence>
<evidence type="ECO:0000256" key="3">
    <source>
        <dbReference type="SAM" id="MobiDB-lite"/>
    </source>
</evidence>
<sequence length="521" mass="57848">MYSDDMFALAPKPASSSKRNRSGNEVATTLQGGSSSIDISCSNHESKMLSSFHVMLKENFLCDMKVTIGRAKVPAHSIVLASCSCFFKNKIAKGSRTVSLDPNDLSVQDFRTLLDCIYKGKMSLMEEAIPKFIQITEKLELENIRAACVMKLVSRINEGNMERMLVTGNDIKCKEIIDAAKAAMLKAKSAQVSEQASSVSKSIKCPWTKEEDDRVADLVARFGVKSWSALATYMPGRTGKQIRERWHNHLDPNVRKERWTPQEDAAIIEAHAHLDNKWAEIAKLLPGRTDNAIKNRWNSTLRRVVEHGAVISYDSESRQSDELDNSSDTANKKRKVLTHQEQSKGNEDKPVGEGARTREGTDRRAEEELGRSCFDVDEMSEETEEDVNFTHDLHEEELGRNEADVLQFEEEEESKRAATSKLWTRRPPISIQTEREELATWPSNFSPSVALEELFCLSSNVTCVGGGTTSPGLGVCDVFSSLGASKGDKPLESLEEDGDRQGREVSAPSSSVASPPKTLKV</sequence>
<dbReference type="Pfam" id="PF00651">
    <property type="entry name" value="BTB"/>
    <property type="match status" value="1"/>
</dbReference>
<feature type="region of interest" description="Disordered" evidence="3">
    <location>
        <begin position="1"/>
        <end position="29"/>
    </location>
</feature>
<dbReference type="Gene3D" id="3.30.710.10">
    <property type="entry name" value="Potassium Channel Kv1.1, Chain A"/>
    <property type="match status" value="1"/>
</dbReference>
<dbReference type="EMBL" id="HBKN01040337">
    <property type="protein sequence ID" value="CAE2328265.1"/>
    <property type="molecule type" value="Transcribed_RNA"/>
</dbReference>
<dbReference type="FunFam" id="1.10.10.60:FF:000010">
    <property type="entry name" value="Transcriptional activator Myb isoform A"/>
    <property type="match status" value="1"/>
</dbReference>
<feature type="domain" description="Myb-like" evidence="4">
    <location>
        <begin position="204"/>
        <end position="250"/>
    </location>
</feature>